<dbReference type="AlphaFoldDB" id="A0A4P7PVK5"/>
<protein>
    <submittedName>
        <fullName evidence="8">Putative amino acid permease YhdG</fullName>
    </submittedName>
</protein>
<feature type="transmembrane region" description="Helical" evidence="6">
    <location>
        <begin position="259"/>
        <end position="277"/>
    </location>
</feature>
<dbReference type="Proteomes" id="UP000296862">
    <property type="component" value="Chromosome"/>
</dbReference>
<feature type="transmembrane region" description="Helical" evidence="6">
    <location>
        <begin position="459"/>
        <end position="480"/>
    </location>
</feature>
<evidence type="ECO:0000256" key="2">
    <source>
        <dbReference type="ARBA" id="ARBA00022448"/>
    </source>
</evidence>
<keyword evidence="5 6" id="KW-0472">Membrane</keyword>
<feature type="transmembrane region" description="Helical" evidence="6">
    <location>
        <begin position="547"/>
        <end position="563"/>
    </location>
</feature>
<accession>A0A4P7PVK5</accession>
<organism evidence="8 9">
    <name type="scientific">Flavobacterium sangjuense</name>
    <dbReference type="NCBI Taxonomy" id="2518177"/>
    <lineage>
        <taxon>Bacteria</taxon>
        <taxon>Pseudomonadati</taxon>
        <taxon>Bacteroidota</taxon>
        <taxon>Flavobacteriia</taxon>
        <taxon>Flavobacteriales</taxon>
        <taxon>Flavobacteriaceae</taxon>
        <taxon>Flavobacterium</taxon>
    </lineage>
</organism>
<feature type="transmembrane region" description="Helical" evidence="6">
    <location>
        <begin position="79"/>
        <end position="99"/>
    </location>
</feature>
<name>A0A4P7PVK5_9FLAO</name>
<feature type="transmembrane region" description="Helical" evidence="6">
    <location>
        <begin position="111"/>
        <end position="131"/>
    </location>
</feature>
<feature type="transmembrane region" description="Helical" evidence="6">
    <location>
        <begin position="500"/>
        <end position="518"/>
    </location>
</feature>
<keyword evidence="4 6" id="KW-1133">Transmembrane helix</keyword>
<evidence type="ECO:0000259" key="7">
    <source>
        <dbReference type="Pfam" id="PF13906"/>
    </source>
</evidence>
<feature type="transmembrane region" description="Helical" evidence="6">
    <location>
        <begin position="298"/>
        <end position="322"/>
    </location>
</feature>
<evidence type="ECO:0000256" key="6">
    <source>
        <dbReference type="SAM" id="Phobius"/>
    </source>
</evidence>
<feature type="transmembrane region" description="Helical" evidence="6">
    <location>
        <begin position="227"/>
        <end position="247"/>
    </location>
</feature>
<gene>
    <name evidence="8" type="primary">yhdG_2</name>
    <name evidence="8" type="ORF">GS03_02327</name>
</gene>
<evidence type="ECO:0000256" key="4">
    <source>
        <dbReference type="ARBA" id="ARBA00022989"/>
    </source>
</evidence>
<evidence type="ECO:0000313" key="9">
    <source>
        <dbReference type="Proteomes" id="UP000296862"/>
    </source>
</evidence>
<dbReference type="KEGG" id="fsn:GS03_02327"/>
<evidence type="ECO:0000256" key="3">
    <source>
        <dbReference type="ARBA" id="ARBA00022692"/>
    </source>
</evidence>
<keyword evidence="3 6" id="KW-0812">Transmembrane</keyword>
<dbReference type="PANTHER" id="PTHR43243">
    <property type="entry name" value="INNER MEMBRANE TRANSPORTER YGJI-RELATED"/>
    <property type="match status" value="1"/>
</dbReference>
<dbReference type="InterPro" id="IPR029485">
    <property type="entry name" value="CAT_C"/>
</dbReference>
<dbReference type="PANTHER" id="PTHR43243:SF4">
    <property type="entry name" value="CATIONIC AMINO ACID TRANSPORTER 4"/>
    <property type="match status" value="1"/>
</dbReference>
<dbReference type="Pfam" id="PF13906">
    <property type="entry name" value="AA_permease_C"/>
    <property type="match status" value="1"/>
</dbReference>
<sequence length="571" mass="62867">MLLYICFFVTKIINMLLSKLFRKKSTSIIVKQGGDGEHSGLNKVLNVRDLTFFGIAAIIGGGTFSAIGNACFSGGPGVVFLYVICAIACGFTALCYAEFASRVPVSGSAYTYAYVSFGELFAWIIGWALIMEYSIGNIYIAFSWSGYFTNLLESFHLHLPEWLTINYKSAQDALLANKAGEGLTAWQTAPTLGGLRIIFDLPAVVINLLITYLVYRGTKESKNFSNVMVYIKLAIIALVIVVGAFYIDIDNWTPFMPNGFGGVMGGVSAVFFAYIGFDAVSTLAEESKNPQRDLPRGMIYSLVICTVVYIILALVITGMVSYTLLGVSDPLAEIFALKGVKWMLFIVSIAAVVAMTSVLLVFQMGQPRIWMTMSRDGLMPKKFSEIHPKYKTPSFATIVTGLVVGIPIFFTDENFVLDFTSIGTLFAFVLVCGGVLLLSPQSEAELAERATKGKFRIPYVNSKFIFPLICIGTIAVVQYYLPNYFAETFNCTGDKVATNLPLIVFFILCIVMAVIAFMKNLSLIPLLGLISCCYLLTGMAVSNWKWFGVWLVIGLVVYFMYGYKNSKLNKK</sequence>
<evidence type="ECO:0000313" key="8">
    <source>
        <dbReference type="EMBL" id="QBZ98816.1"/>
    </source>
</evidence>
<dbReference type="GO" id="GO:0016020">
    <property type="term" value="C:membrane"/>
    <property type="evidence" value="ECO:0007669"/>
    <property type="project" value="UniProtKB-SubCell"/>
</dbReference>
<feature type="transmembrane region" description="Helical" evidence="6">
    <location>
        <begin position="197"/>
        <end position="215"/>
    </location>
</feature>
<dbReference type="PIRSF" id="PIRSF006060">
    <property type="entry name" value="AA_transporter"/>
    <property type="match status" value="1"/>
</dbReference>
<dbReference type="EMBL" id="CP038810">
    <property type="protein sequence ID" value="QBZ98816.1"/>
    <property type="molecule type" value="Genomic_DNA"/>
</dbReference>
<feature type="transmembrane region" description="Helical" evidence="6">
    <location>
        <begin position="342"/>
        <end position="362"/>
    </location>
</feature>
<dbReference type="Pfam" id="PF13520">
    <property type="entry name" value="AA_permease_2"/>
    <property type="match status" value="1"/>
</dbReference>
<feature type="domain" description="Cationic amino acid transporter C-terminal" evidence="7">
    <location>
        <begin position="523"/>
        <end position="566"/>
    </location>
</feature>
<feature type="transmembrane region" description="Helical" evidence="6">
    <location>
        <begin position="392"/>
        <end position="410"/>
    </location>
</feature>
<dbReference type="GO" id="GO:0015171">
    <property type="term" value="F:amino acid transmembrane transporter activity"/>
    <property type="evidence" value="ECO:0007669"/>
    <property type="project" value="TreeGrafter"/>
</dbReference>
<keyword evidence="2" id="KW-0813">Transport</keyword>
<feature type="transmembrane region" description="Helical" evidence="6">
    <location>
        <begin position="50"/>
        <end position="72"/>
    </location>
</feature>
<proteinExistence type="predicted"/>
<comment type="subcellular location">
    <subcellularLocation>
        <location evidence="1">Membrane</location>
        <topology evidence="1">Multi-pass membrane protein</topology>
    </subcellularLocation>
</comment>
<dbReference type="Gene3D" id="1.20.1740.10">
    <property type="entry name" value="Amino acid/polyamine transporter I"/>
    <property type="match status" value="1"/>
</dbReference>
<keyword evidence="9" id="KW-1185">Reference proteome</keyword>
<evidence type="ECO:0000256" key="5">
    <source>
        <dbReference type="ARBA" id="ARBA00023136"/>
    </source>
</evidence>
<evidence type="ECO:0000256" key="1">
    <source>
        <dbReference type="ARBA" id="ARBA00004141"/>
    </source>
</evidence>
<reference evidence="8 9" key="1">
    <citation type="submission" date="2019-04" db="EMBL/GenBank/DDBJ databases">
        <title>Flavobacterium sp. GS03.</title>
        <authorList>
            <person name="Kim H."/>
        </authorList>
    </citation>
    <scope>NUCLEOTIDE SEQUENCE [LARGE SCALE GENOMIC DNA]</scope>
    <source>
        <strain evidence="8 9">GS03</strain>
    </source>
</reference>
<feature type="transmembrane region" description="Helical" evidence="6">
    <location>
        <begin position="523"/>
        <end position="541"/>
    </location>
</feature>
<dbReference type="InterPro" id="IPR002293">
    <property type="entry name" value="AA/rel_permease1"/>
</dbReference>
<feature type="transmembrane region" description="Helical" evidence="6">
    <location>
        <begin position="416"/>
        <end position="438"/>
    </location>
</feature>